<dbReference type="AlphaFoldDB" id="A0A2P2KIU9"/>
<evidence type="ECO:0000313" key="1">
    <source>
        <dbReference type="EMBL" id="MBX05638.1"/>
    </source>
</evidence>
<name>A0A2P2KIU9_RHIMU</name>
<organism evidence="1">
    <name type="scientific">Rhizophora mucronata</name>
    <name type="common">Asiatic mangrove</name>
    <dbReference type="NCBI Taxonomy" id="61149"/>
    <lineage>
        <taxon>Eukaryota</taxon>
        <taxon>Viridiplantae</taxon>
        <taxon>Streptophyta</taxon>
        <taxon>Embryophyta</taxon>
        <taxon>Tracheophyta</taxon>
        <taxon>Spermatophyta</taxon>
        <taxon>Magnoliopsida</taxon>
        <taxon>eudicotyledons</taxon>
        <taxon>Gunneridae</taxon>
        <taxon>Pentapetalae</taxon>
        <taxon>rosids</taxon>
        <taxon>fabids</taxon>
        <taxon>Malpighiales</taxon>
        <taxon>Rhizophoraceae</taxon>
        <taxon>Rhizophora</taxon>
    </lineage>
</organism>
<dbReference type="EMBL" id="GGEC01025154">
    <property type="protein sequence ID" value="MBX05638.1"/>
    <property type="molecule type" value="Transcribed_RNA"/>
</dbReference>
<proteinExistence type="predicted"/>
<accession>A0A2P2KIU9</accession>
<protein>
    <submittedName>
        <fullName evidence="1">Uncharacterized protein MANES_06G149300</fullName>
    </submittedName>
</protein>
<sequence length="79" mass="9227">MEPYRHLLHDIIMWNDQDMEMTRWDVKISKPHQLTPLRSDGRGGKSLLVTMCPLFNPTKRPELGCFGAITSRQSQKQKM</sequence>
<reference evidence="1" key="1">
    <citation type="submission" date="2018-02" db="EMBL/GenBank/DDBJ databases">
        <title>Rhizophora mucronata_Transcriptome.</title>
        <authorList>
            <person name="Meera S.P."/>
            <person name="Sreeshan A."/>
            <person name="Augustine A."/>
        </authorList>
    </citation>
    <scope>NUCLEOTIDE SEQUENCE</scope>
    <source>
        <tissue evidence="1">Leaf</tissue>
    </source>
</reference>